<evidence type="ECO:0000256" key="2">
    <source>
        <dbReference type="ARBA" id="ARBA00009046"/>
    </source>
</evidence>
<dbReference type="GO" id="GO:0005829">
    <property type="term" value="C:cytosol"/>
    <property type="evidence" value="ECO:0007669"/>
    <property type="project" value="TreeGrafter"/>
</dbReference>
<keyword evidence="6" id="KW-0378">Hydrolase</keyword>
<dbReference type="PANTHER" id="PTHR47959:SF16">
    <property type="entry name" value="CRISPR-ASSOCIATED NUCLEASE_HELICASE CAS3-RELATED"/>
    <property type="match status" value="1"/>
</dbReference>
<dbReference type="Pfam" id="PF22590">
    <property type="entry name" value="Cas3-like_C_2"/>
    <property type="match status" value="1"/>
</dbReference>
<dbReference type="InterPro" id="IPR054712">
    <property type="entry name" value="Cas3-like_dom"/>
</dbReference>
<dbReference type="GO" id="GO:0016787">
    <property type="term" value="F:hydrolase activity"/>
    <property type="evidence" value="ECO:0007669"/>
    <property type="project" value="UniProtKB-KW"/>
</dbReference>
<keyword evidence="13" id="KW-1185">Reference proteome</keyword>
<dbReference type="GO" id="GO:0003676">
    <property type="term" value="F:nucleic acid binding"/>
    <property type="evidence" value="ECO:0007669"/>
    <property type="project" value="InterPro"/>
</dbReference>
<evidence type="ECO:0000256" key="1">
    <source>
        <dbReference type="ARBA" id="ARBA00006847"/>
    </source>
</evidence>
<evidence type="ECO:0000313" key="12">
    <source>
        <dbReference type="EMBL" id="SIT97710.1"/>
    </source>
</evidence>
<reference evidence="13" key="1">
    <citation type="submission" date="2016-10" db="EMBL/GenBank/DDBJ databases">
        <authorList>
            <person name="Varghese N."/>
            <person name="Submissions S."/>
        </authorList>
    </citation>
    <scope>NUCLEOTIDE SEQUENCE [LARGE SCALE GENOMIC DNA]</scope>
    <source>
        <strain evidence="13">DSM 19482</strain>
    </source>
</reference>
<evidence type="ECO:0000313" key="13">
    <source>
        <dbReference type="Proteomes" id="UP000187261"/>
    </source>
</evidence>
<comment type="similarity">
    <text evidence="10">Belongs to the DEAD box helicase family.</text>
</comment>
<dbReference type="Gene3D" id="3.40.50.300">
    <property type="entry name" value="P-loop containing nucleotide triphosphate hydrolases"/>
    <property type="match status" value="2"/>
</dbReference>
<evidence type="ECO:0000256" key="6">
    <source>
        <dbReference type="ARBA" id="ARBA00022801"/>
    </source>
</evidence>
<dbReference type="CDD" id="cd09641">
    <property type="entry name" value="Cas3''_I"/>
    <property type="match status" value="1"/>
</dbReference>
<dbReference type="InterPro" id="IPR001650">
    <property type="entry name" value="Helicase_C-like"/>
</dbReference>
<sequence length="715" mass="81769">MEEIYAKSAPDWTPLPVHLQHVAMTTKRFAGYLAMDESVAWNGAILHDIGKAHPFFRDRLKGKDRRDKVFRHEIASLFFLSAFPQEQRDVLIEMVVAHHKSVKKDIGEKGLLDLDENSESYIDFHLGKWEEWSLDAIHVLKELGIACHPISRGEAIQNLEYCIEYCENTVKQRGYSEWRGLLMGADHFASALIDKTEDETNRIFKTPDLKFYNRQHPLFPLSYKDALSDKKHTIVVASTGAGKTDYLFRRCTGRVFYTLPFQASINAMYKRVGNDLEKDNPDIDIRMLHSSSCIVKRKEDEEVALQNLFGSAVKILTPHQLATLAFGMASYEALILDIKGCDVVLDEVHTYSGVSQALVLKLIEILKQLDCRIHIGTATMPSVLYNKIKDILGQDVLEVKLTDEQLDEFDRHITHKIDSFEEALPIIQKAVASEQKILIVLNKVKNAQDVFETIQELYPDVPSLLLHSRFKRGDRNDKEKQLLGLDENGEPTGIFNTSEEACIVVSTQIVEVSLDISFDVMITETAPLDALIQRFGRINRKRTKDTIGKYKDVYIIKPGENQKETRPYDFDAVQKSFEVLEDGQLLKERALQHKIDQVFTSIDFLSIEEHAVFKTDGRMTLDKLTHNGKSILFELLDIDSVACILESDVEDYETGDFEKRLLMEIPVYYYAVAKMQQSQKGNKPFIIPEMAYDSEKGLDVSKIKEENFNVLNRFL</sequence>
<comment type="similarity">
    <text evidence="1">In the N-terminal section; belongs to the CRISPR-associated nuclease Cas3-HD family.</text>
</comment>
<feature type="domain" description="HD Cas3-type" evidence="11">
    <location>
        <begin position="8"/>
        <end position="188"/>
    </location>
</feature>
<dbReference type="GO" id="GO:0051607">
    <property type="term" value="P:defense response to virus"/>
    <property type="evidence" value="ECO:0007669"/>
    <property type="project" value="UniProtKB-KW"/>
</dbReference>
<dbReference type="InterPro" id="IPR038257">
    <property type="entry name" value="CRISPR-assoc_Cas3_HD_sf"/>
</dbReference>
<evidence type="ECO:0000256" key="5">
    <source>
        <dbReference type="ARBA" id="ARBA00022741"/>
    </source>
</evidence>
<dbReference type="NCBIfam" id="TIGR01587">
    <property type="entry name" value="cas3_core"/>
    <property type="match status" value="1"/>
</dbReference>
<keyword evidence="4" id="KW-0479">Metal-binding</keyword>
<name>A0A1U7Q0A2_9FLAO</name>
<evidence type="ECO:0000256" key="7">
    <source>
        <dbReference type="ARBA" id="ARBA00022806"/>
    </source>
</evidence>
<evidence type="ECO:0000259" key="11">
    <source>
        <dbReference type="PROSITE" id="PS51643"/>
    </source>
</evidence>
<keyword evidence="5" id="KW-0547">Nucleotide-binding</keyword>
<evidence type="ECO:0000256" key="4">
    <source>
        <dbReference type="ARBA" id="ARBA00022723"/>
    </source>
</evidence>
<dbReference type="Proteomes" id="UP000187261">
    <property type="component" value="Unassembled WGS sequence"/>
</dbReference>
<dbReference type="SUPFAM" id="SSF52540">
    <property type="entry name" value="P-loop containing nucleoside triphosphate hydrolases"/>
    <property type="match status" value="1"/>
</dbReference>
<protein>
    <submittedName>
        <fullName evidence="12">CRISPR-associated endonuclease/helicase Cas3</fullName>
    </submittedName>
</protein>
<evidence type="ECO:0000256" key="8">
    <source>
        <dbReference type="ARBA" id="ARBA00022840"/>
    </source>
</evidence>
<dbReference type="InterPro" id="IPR011545">
    <property type="entry name" value="DEAD/DEAH_box_helicase_dom"/>
</dbReference>
<comment type="similarity">
    <text evidence="2">In the central section; belongs to the CRISPR-associated helicase Cas3 family.</text>
</comment>
<organism evidence="12 13">
    <name type="scientific">Epilithonimonas bovis DSM 19482</name>
    <dbReference type="NCBI Taxonomy" id="1121284"/>
    <lineage>
        <taxon>Bacteria</taxon>
        <taxon>Pseudomonadati</taxon>
        <taxon>Bacteroidota</taxon>
        <taxon>Flavobacteriia</taxon>
        <taxon>Flavobacteriales</taxon>
        <taxon>Weeksellaceae</taxon>
        <taxon>Chryseobacterium group</taxon>
        <taxon>Epilithonimonas</taxon>
    </lineage>
</organism>
<dbReference type="EMBL" id="FTPU01000029">
    <property type="protein sequence ID" value="SIT97710.1"/>
    <property type="molecule type" value="Genomic_DNA"/>
</dbReference>
<dbReference type="NCBIfam" id="TIGR01596">
    <property type="entry name" value="cas3_HD"/>
    <property type="match status" value="1"/>
</dbReference>
<dbReference type="InterPro" id="IPR006483">
    <property type="entry name" value="CRISPR-assoc_Cas3_HD"/>
</dbReference>
<evidence type="ECO:0000256" key="10">
    <source>
        <dbReference type="ARBA" id="ARBA00038437"/>
    </source>
</evidence>
<proteinExistence type="inferred from homology"/>
<dbReference type="SMART" id="SM00490">
    <property type="entry name" value="HELICc"/>
    <property type="match status" value="1"/>
</dbReference>
<dbReference type="InterPro" id="IPR006474">
    <property type="entry name" value="Helicase_Cas3_CRISPR-ass_core"/>
</dbReference>
<dbReference type="GO" id="GO:0004519">
    <property type="term" value="F:endonuclease activity"/>
    <property type="evidence" value="ECO:0007669"/>
    <property type="project" value="UniProtKB-KW"/>
</dbReference>
<dbReference type="SUPFAM" id="SSF109604">
    <property type="entry name" value="HD-domain/PDEase-like"/>
    <property type="match status" value="1"/>
</dbReference>
<accession>A0A1U7Q0A2</accession>
<dbReference type="Pfam" id="PF00270">
    <property type="entry name" value="DEAD"/>
    <property type="match status" value="1"/>
</dbReference>
<evidence type="ECO:0000256" key="9">
    <source>
        <dbReference type="ARBA" id="ARBA00023118"/>
    </source>
</evidence>
<dbReference type="Gene3D" id="1.10.3210.30">
    <property type="match status" value="1"/>
</dbReference>
<keyword evidence="12" id="KW-0255">Endonuclease</keyword>
<dbReference type="GO" id="GO:0003724">
    <property type="term" value="F:RNA helicase activity"/>
    <property type="evidence" value="ECO:0007669"/>
    <property type="project" value="TreeGrafter"/>
</dbReference>
<evidence type="ECO:0000256" key="3">
    <source>
        <dbReference type="ARBA" id="ARBA00022722"/>
    </source>
</evidence>
<keyword evidence="7 12" id="KW-0347">Helicase</keyword>
<dbReference type="InterPro" id="IPR006674">
    <property type="entry name" value="HD_domain"/>
</dbReference>
<dbReference type="RefSeq" id="WP_076783851.1">
    <property type="nucleotide sequence ID" value="NZ_FTPU01000029.1"/>
</dbReference>
<dbReference type="STRING" id="1121284.SAMN05660493_02436"/>
<dbReference type="OrthoDB" id="9810236at2"/>
<keyword evidence="8" id="KW-0067">ATP-binding</keyword>
<dbReference type="PANTHER" id="PTHR47959">
    <property type="entry name" value="ATP-DEPENDENT RNA HELICASE RHLE-RELATED"/>
    <property type="match status" value="1"/>
</dbReference>
<dbReference type="GO" id="GO:0046872">
    <property type="term" value="F:metal ion binding"/>
    <property type="evidence" value="ECO:0007669"/>
    <property type="project" value="UniProtKB-KW"/>
</dbReference>
<dbReference type="AlphaFoldDB" id="A0A1U7Q0A2"/>
<dbReference type="InterPro" id="IPR050079">
    <property type="entry name" value="DEAD_box_RNA_helicase"/>
</dbReference>
<dbReference type="GO" id="GO:0005524">
    <property type="term" value="F:ATP binding"/>
    <property type="evidence" value="ECO:0007669"/>
    <property type="project" value="UniProtKB-KW"/>
</dbReference>
<dbReference type="InterPro" id="IPR027417">
    <property type="entry name" value="P-loop_NTPase"/>
</dbReference>
<keyword evidence="3" id="KW-0540">Nuclease</keyword>
<keyword evidence="9" id="KW-0051">Antiviral defense</keyword>
<gene>
    <name evidence="12" type="ORF">SAMN05660493_02436</name>
</gene>
<dbReference type="PROSITE" id="PS51643">
    <property type="entry name" value="HD_CAS3"/>
    <property type="match status" value="1"/>
</dbReference>
<dbReference type="Pfam" id="PF01966">
    <property type="entry name" value="HD"/>
    <property type="match status" value="1"/>
</dbReference>